<feature type="region of interest" description="Disordered" evidence="1">
    <location>
        <begin position="1"/>
        <end position="33"/>
    </location>
</feature>
<dbReference type="KEGG" id="stir:DDW44_15600"/>
<dbReference type="InterPro" id="IPR007278">
    <property type="entry name" value="DUF397"/>
</dbReference>
<organism evidence="3 4">
    <name type="scientific">Streptomyces tirandamycinicus</name>
    <dbReference type="NCBI Taxonomy" id="2174846"/>
    <lineage>
        <taxon>Bacteria</taxon>
        <taxon>Bacillati</taxon>
        <taxon>Actinomycetota</taxon>
        <taxon>Actinomycetes</taxon>
        <taxon>Kitasatosporales</taxon>
        <taxon>Streptomycetaceae</taxon>
        <taxon>Streptomyces</taxon>
    </lineage>
</organism>
<protein>
    <recommendedName>
        <fullName evidence="2">DUF397 domain-containing protein</fullName>
    </recommendedName>
</protein>
<evidence type="ECO:0000313" key="4">
    <source>
        <dbReference type="Proteomes" id="UP000244900"/>
    </source>
</evidence>
<reference evidence="3 4" key="1">
    <citation type="submission" date="2018-05" db="EMBL/GenBank/DDBJ databases">
        <title>Complete genome sequence of sponge-derived Streptomyces sp. HNM0039.</title>
        <authorList>
            <person name="Huang X."/>
            <person name="Zhou S."/>
        </authorList>
    </citation>
    <scope>NUCLEOTIDE SEQUENCE [LARGE SCALE GENOMIC DNA]</scope>
    <source>
        <strain evidence="3 4">HNM0039</strain>
    </source>
</reference>
<dbReference type="EMBL" id="CP029188">
    <property type="protein sequence ID" value="AWI33063.1"/>
    <property type="molecule type" value="Genomic_DNA"/>
</dbReference>
<name>A0A2S1T311_9ACTN</name>
<accession>A0A2S1T311</accession>
<dbReference type="RefSeq" id="WP_108908848.1">
    <property type="nucleotide sequence ID" value="NZ_CP029188.1"/>
</dbReference>
<sequence>MSCRRGPGPHPGADRSPPAGRGPVPTRPARTGGECREVADGLAHVVPGRDSRAPHGPVLEVGAGAWPSFVGAIRSGELTR</sequence>
<dbReference type="Proteomes" id="UP000244900">
    <property type="component" value="Chromosome"/>
</dbReference>
<evidence type="ECO:0000313" key="3">
    <source>
        <dbReference type="EMBL" id="AWI33063.1"/>
    </source>
</evidence>
<gene>
    <name evidence="3" type="ORF">DDW44_15600</name>
</gene>
<keyword evidence="4" id="KW-1185">Reference proteome</keyword>
<dbReference type="AlphaFoldDB" id="A0A2S1T311"/>
<proteinExistence type="predicted"/>
<evidence type="ECO:0000256" key="1">
    <source>
        <dbReference type="SAM" id="MobiDB-lite"/>
    </source>
</evidence>
<dbReference type="Pfam" id="PF04149">
    <property type="entry name" value="DUF397"/>
    <property type="match status" value="1"/>
</dbReference>
<evidence type="ECO:0000259" key="2">
    <source>
        <dbReference type="Pfam" id="PF04149"/>
    </source>
</evidence>
<dbReference type="OrthoDB" id="4570646at2"/>
<feature type="domain" description="DUF397" evidence="2">
    <location>
        <begin position="31"/>
        <end position="74"/>
    </location>
</feature>